<evidence type="ECO:0000313" key="4">
    <source>
        <dbReference type="EMBL" id="BCU05775.1"/>
    </source>
</evidence>
<dbReference type="NCBIfam" id="TIGR03342">
    <property type="entry name" value="dsrC_tusE_dsvC"/>
    <property type="match status" value="1"/>
</dbReference>
<accession>A0ABM7QJ51</accession>
<organism evidence="4 5">
    <name type="scientific">Allochromatium tepidum</name>
    <dbReference type="NCBI Taxonomy" id="553982"/>
    <lineage>
        <taxon>Bacteria</taxon>
        <taxon>Pseudomonadati</taxon>
        <taxon>Pseudomonadota</taxon>
        <taxon>Gammaproteobacteria</taxon>
        <taxon>Chromatiales</taxon>
        <taxon>Chromatiaceae</taxon>
        <taxon>Allochromatium</taxon>
    </lineage>
</organism>
<protein>
    <recommendedName>
        <fullName evidence="6">Sulfurtransferase</fullName>
    </recommendedName>
</protein>
<reference evidence="4 5" key="1">
    <citation type="submission" date="2021-04" db="EMBL/GenBank/DDBJ databases">
        <title>Complete genome sequencing of Allochromatium tepidum strain NZ.</title>
        <authorList>
            <person name="Tsukatani Y."/>
            <person name="Mori H."/>
        </authorList>
    </citation>
    <scope>NUCLEOTIDE SEQUENCE [LARGE SCALE GENOMIC DNA]</scope>
    <source>
        <strain evidence="4 5">NZ</strain>
    </source>
</reference>
<comment type="subcellular location">
    <subcellularLocation>
        <location evidence="1">Cytoplasm</location>
    </subcellularLocation>
</comment>
<dbReference type="Proteomes" id="UP000680679">
    <property type="component" value="Chromosome"/>
</dbReference>
<gene>
    <name evidence="4" type="ORF">Atep_04520</name>
</gene>
<keyword evidence="3" id="KW-0963">Cytoplasm</keyword>
<sequence>MATKTQTMSEILNPGAISAVDPDFPQAPIDWNRSIAEEAARHDGIELTADHWRTLQALQDYFARHARPNVRELHDALDEAFHAQGGLKYLYGLFPGGPVAQGCRFAGLTAPSGALDKSFGSVQ</sequence>
<dbReference type="SUPFAM" id="SSF69721">
    <property type="entry name" value="DsrC, the gamma subunit of dissimilatory sulfite reductase"/>
    <property type="match status" value="1"/>
</dbReference>
<dbReference type="Pfam" id="PF04358">
    <property type="entry name" value="DsrC"/>
    <property type="match status" value="1"/>
</dbReference>
<dbReference type="InterPro" id="IPR007453">
    <property type="entry name" value="DsrC/TusE"/>
</dbReference>
<dbReference type="PANTHER" id="PTHR37010:SF1">
    <property type="entry name" value="SULFURTRANSFERASE TUSE"/>
    <property type="match status" value="1"/>
</dbReference>
<dbReference type="Gene3D" id="1.10.10.370">
    <property type="entry name" value="DsrC-like protein, C-terminal domain"/>
    <property type="match status" value="1"/>
</dbReference>
<evidence type="ECO:0000313" key="5">
    <source>
        <dbReference type="Proteomes" id="UP000680679"/>
    </source>
</evidence>
<dbReference type="InterPro" id="IPR042072">
    <property type="entry name" value="DsrC-like_C"/>
</dbReference>
<dbReference type="PANTHER" id="PTHR37010">
    <property type="entry name" value="SULFURTRANSFERASE TUSE"/>
    <property type="match status" value="1"/>
</dbReference>
<evidence type="ECO:0000256" key="3">
    <source>
        <dbReference type="ARBA" id="ARBA00022490"/>
    </source>
</evidence>
<evidence type="ECO:0008006" key="6">
    <source>
        <dbReference type="Google" id="ProtNLM"/>
    </source>
</evidence>
<proteinExistence type="inferred from homology"/>
<name>A0ABM7QJ51_9GAMM</name>
<evidence type="ECO:0000256" key="1">
    <source>
        <dbReference type="ARBA" id="ARBA00004496"/>
    </source>
</evidence>
<dbReference type="InterPro" id="IPR025526">
    <property type="entry name" value="DsrC-like_dom_sf"/>
</dbReference>
<evidence type="ECO:0000256" key="2">
    <source>
        <dbReference type="ARBA" id="ARBA00005718"/>
    </source>
</evidence>
<dbReference type="RefSeq" id="WP_213380068.1">
    <property type="nucleotide sequence ID" value="NZ_AP024563.1"/>
</dbReference>
<comment type="similarity">
    <text evidence="2">Belongs to the DsrC/TusE family.</text>
</comment>
<dbReference type="EMBL" id="AP024563">
    <property type="protein sequence ID" value="BCU05775.1"/>
    <property type="molecule type" value="Genomic_DNA"/>
</dbReference>
<keyword evidence="5" id="KW-1185">Reference proteome</keyword>